<evidence type="ECO:0000313" key="2">
    <source>
        <dbReference type="EMBL" id="ADN18104.1"/>
    </source>
</evidence>
<dbReference type="InterPro" id="IPR051083">
    <property type="entry name" value="GrpII_Intron_Splice-Mob/Def"/>
</dbReference>
<dbReference type="OrthoDB" id="9780724at2"/>
<geneLocation type="plasmid" evidence="2 3">
    <name>Cy782202</name>
</geneLocation>
<keyword evidence="3" id="KW-1185">Reference proteome</keyword>
<dbReference type="PANTHER" id="PTHR34047:SF8">
    <property type="entry name" value="PROTEIN YKFC"/>
    <property type="match status" value="1"/>
</dbReference>
<feature type="domain" description="Reverse transcriptase" evidence="1">
    <location>
        <begin position="49"/>
        <end position="279"/>
    </location>
</feature>
<proteinExistence type="predicted"/>
<dbReference type="InterPro" id="IPR043128">
    <property type="entry name" value="Rev_trsase/Diguanyl_cyclase"/>
</dbReference>
<dbReference type="SUPFAM" id="SSF56672">
    <property type="entry name" value="DNA/RNA polymerases"/>
    <property type="match status" value="1"/>
</dbReference>
<dbReference type="EMBL" id="CP002200">
    <property type="protein sequence ID" value="ADN18104.1"/>
    <property type="molecule type" value="Genomic_DNA"/>
</dbReference>
<keyword evidence="2" id="KW-0548">Nucleotidyltransferase</keyword>
<protein>
    <submittedName>
        <fullName evidence="2">RNA-directed DNA polymerase (Reverse transcriptase)</fullName>
    </submittedName>
</protein>
<dbReference type="RefSeq" id="WP_013334852.1">
    <property type="nucleotide sequence ID" value="NC_014534.1"/>
</dbReference>
<reference evidence="3" key="1">
    <citation type="journal article" date="2011" name="MBio">
        <title>Novel metabolic attributes of the genus Cyanothece, comprising a group of unicellular nitrogen-fixing Cyanobacteria.</title>
        <authorList>
            <person name="Bandyopadhyay A."/>
            <person name="Elvitigala T."/>
            <person name="Welsh E."/>
            <person name="Stockel J."/>
            <person name="Liberton M."/>
            <person name="Min H."/>
            <person name="Sherman L.A."/>
            <person name="Pakrasi H.B."/>
        </authorList>
    </citation>
    <scope>NUCLEOTIDE SEQUENCE [LARGE SCALE GENOMIC DNA]</scope>
    <source>
        <strain evidence="3">PCC 7822</strain>
        <plasmid evidence="3">Cy782202</plasmid>
    </source>
</reference>
<dbReference type="AlphaFoldDB" id="E0UMC4"/>
<dbReference type="HOGENOM" id="CLU_013584_2_0_3"/>
<accession>E0UMC4</accession>
<evidence type="ECO:0000259" key="1">
    <source>
        <dbReference type="PROSITE" id="PS50878"/>
    </source>
</evidence>
<dbReference type="KEGG" id="cyj:Cyan7822_6308"/>
<dbReference type="Proteomes" id="UP000008206">
    <property type="component" value="Plasmid Cy782202"/>
</dbReference>
<sequence>MTNIIDEFLNLPNFNQAWFKVADNKGCAGIDGETIEKFALNLDNNLTFLLNSVANSNYIPQPLQQILIPKTQEKWRELRIPTVRDRIVQQALLNVLYPVMEKRFSDASFAYRPNRSYLDAVKRAAYWRDLGYQWVLDADIVEYFDNISHPILLKEVRKTIDNSGILCLIKAWISAVISTDKGIIFPEKGIPQGAVISPMLANIYLDEFDHHFTESDLKLVRYADDFLLLSKTEDAIMSGYAQVVQLLHLLGLELHQEKTQRERVTFAKVTRSHNTFLYK</sequence>
<dbReference type="Pfam" id="PF00078">
    <property type="entry name" value="RVT_1"/>
    <property type="match status" value="1"/>
</dbReference>
<name>E0UMC4_GLOV7</name>
<dbReference type="PROSITE" id="PS50878">
    <property type="entry name" value="RT_POL"/>
    <property type="match status" value="1"/>
</dbReference>
<dbReference type="InterPro" id="IPR000477">
    <property type="entry name" value="RT_dom"/>
</dbReference>
<organism evidence="2 3">
    <name type="scientific">Gloeothece verrucosa (strain PCC 7822)</name>
    <name type="common">Cyanothece sp. (strain PCC 7822)</name>
    <dbReference type="NCBI Taxonomy" id="497965"/>
    <lineage>
        <taxon>Bacteria</taxon>
        <taxon>Bacillati</taxon>
        <taxon>Cyanobacteriota</taxon>
        <taxon>Cyanophyceae</taxon>
        <taxon>Oscillatoriophycideae</taxon>
        <taxon>Chroococcales</taxon>
        <taxon>Aphanothecaceae</taxon>
        <taxon>Gloeothece</taxon>
        <taxon>Gloeothece verrucosa</taxon>
    </lineage>
</organism>
<keyword evidence="2" id="KW-0614">Plasmid</keyword>
<dbReference type="PANTHER" id="PTHR34047">
    <property type="entry name" value="NUCLEAR INTRON MATURASE 1, MITOCHONDRIAL-RELATED"/>
    <property type="match status" value="1"/>
</dbReference>
<evidence type="ECO:0000313" key="3">
    <source>
        <dbReference type="Proteomes" id="UP000008206"/>
    </source>
</evidence>
<gene>
    <name evidence="2" type="ordered locus">Cyan7822_6308</name>
</gene>
<dbReference type="InterPro" id="IPR043502">
    <property type="entry name" value="DNA/RNA_pol_sf"/>
</dbReference>
<dbReference type="Gene3D" id="3.30.70.270">
    <property type="match status" value="1"/>
</dbReference>
<keyword evidence="2" id="KW-0695">RNA-directed DNA polymerase</keyword>
<dbReference type="CDD" id="cd01651">
    <property type="entry name" value="RT_G2_intron"/>
    <property type="match status" value="1"/>
</dbReference>
<keyword evidence="2" id="KW-0808">Transferase</keyword>
<dbReference type="GO" id="GO:0003964">
    <property type="term" value="F:RNA-directed DNA polymerase activity"/>
    <property type="evidence" value="ECO:0007669"/>
    <property type="project" value="UniProtKB-KW"/>
</dbReference>